<reference evidence="1" key="1">
    <citation type="submission" date="2018-05" db="EMBL/GenBank/DDBJ databases">
        <authorList>
            <person name="Lanie J.A."/>
            <person name="Ng W.-L."/>
            <person name="Kazmierczak K.M."/>
            <person name="Andrzejewski T.M."/>
            <person name="Davidsen T.M."/>
            <person name="Wayne K.J."/>
            <person name="Tettelin H."/>
            <person name="Glass J.I."/>
            <person name="Rusch D."/>
            <person name="Podicherti R."/>
            <person name="Tsui H.-C.T."/>
            <person name="Winkler M.E."/>
        </authorList>
    </citation>
    <scope>NUCLEOTIDE SEQUENCE</scope>
</reference>
<evidence type="ECO:0000313" key="1">
    <source>
        <dbReference type="EMBL" id="SUZ82194.1"/>
    </source>
</evidence>
<sequence length="34" mass="4181">MKILSMYFIFVMHQEKYFDQYFQNKLDSALTSRG</sequence>
<organism evidence="1">
    <name type="scientific">marine metagenome</name>
    <dbReference type="NCBI Taxonomy" id="408172"/>
    <lineage>
        <taxon>unclassified sequences</taxon>
        <taxon>metagenomes</taxon>
        <taxon>ecological metagenomes</taxon>
    </lineage>
</organism>
<dbReference type="EMBL" id="UINC01001495">
    <property type="protein sequence ID" value="SUZ82194.1"/>
    <property type="molecule type" value="Genomic_DNA"/>
</dbReference>
<dbReference type="AlphaFoldDB" id="A0A381QTA4"/>
<name>A0A381QTA4_9ZZZZ</name>
<proteinExistence type="predicted"/>
<protein>
    <submittedName>
        <fullName evidence="1">Uncharacterized protein</fullName>
    </submittedName>
</protein>
<accession>A0A381QTA4</accession>
<gene>
    <name evidence="1" type="ORF">METZ01_LOCUS35048</name>
</gene>